<dbReference type="EMBL" id="CACRXK020010789">
    <property type="protein sequence ID" value="CAB4020111.1"/>
    <property type="molecule type" value="Genomic_DNA"/>
</dbReference>
<keyword evidence="3" id="KW-0808">Transferase</keyword>
<comment type="catalytic activity">
    <reaction evidence="8">
        <text>DNA(n) + a 2'-deoxyribonucleoside 5'-triphosphate = DNA(n+1) + diphosphate</text>
        <dbReference type="Rhea" id="RHEA:22508"/>
        <dbReference type="Rhea" id="RHEA-COMP:17339"/>
        <dbReference type="Rhea" id="RHEA-COMP:17340"/>
        <dbReference type="ChEBI" id="CHEBI:33019"/>
        <dbReference type="ChEBI" id="CHEBI:61560"/>
        <dbReference type="ChEBI" id="CHEBI:173112"/>
        <dbReference type="EC" id="2.7.7.7"/>
    </reaction>
</comment>
<dbReference type="PANTHER" id="PTHR33568:SF3">
    <property type="entry name" value="DNA-DIRECTED DNA POLYMERASE"/>
    <property type="match status" value="1"/>
</dbReference>
<gene>
    <name evidence="9" type="ORF">PACLA_8A058799</name>
</gene>
<keyword evidence="5" id="KW-0235">DNA replication</keyword>
<dbReference type="InterPro" id="IPR004868">
    <property type="entry name" value="DNA-dir_DNA_pol_B_mt/vir"/>
</dbReference>
<comment type="caution">
    <text evidence="9">The sequence shown here is derived from an EMBL/GenBank/DDBJ whole genome shotgun (WGS) entry which is preliminary data.</text>
</comment>
<evidence type="ECO:0000256" key="3">
    <source>
        <dbReference type="ARBA" id="ARBA00022679"/>
    </source>
</evidence>
<dbReference type="GO" id="GO:0003677">
    <property type="term" value="F:DNA binding"/>
    <property type="evidence" value="ECO:0007669"/>
    <property type="project" value="UniProtKB-KW"/>
</dbReference>
<evidence type="ECO:0000313" key="10">
    <source>
        <dbReference type="Proteomes" id="UP001152795"/>
    </source>
</evidence>
<proteinExistence type="inferred from homology"/>
<comment type="similarity">
    <text evidence="1">Belongs to the DNA polymerase type-B family.</text>
</comment>
<feature type="non-terminal residue" evidence="9">
    <location>
        <position position="205"/>
    </location>
</feature>
<evidence type="ECO:0000256" key="5">
    <source>
        <dbReference type="ARBA" id="ARBA00022705"/>
    </source>
</evidence>
<dbReference type="GO" id="GO:0000166">
    <property type="term" value="F:nucleotide binding"/>
    <property type="evidence" value="ECO:0007669"/>
    <property type="project" value="InterPro"/>
</dbReference>
<protein>
    <recommendedName>
        <fullName evidence="2">DNA-directed DNA polymerase</fullName>
        <ecNumber evidence="2">2.7.7.7</ecNumber>
    </recommendedName>
</protein>
<evidence type="ECO:0000256" key="6">
    <source>
        <dbReference type="ARBA" id="ARBA00022932"/>
    </source>
</evidence>
<organism evidence="9 10">
    <name type="scientific">Paramuricea clavata</name>
    <name type="common">Red gorgonian</name>
    <name type="synonym">Violescent sea-whip</name>
    <dbReference type="NCBI Taxonomy" id="317549"/>
    <lineage>
        <taxon>Eukaryota</taxon>
        <taxon>Metazoa</taxon>
        <taxon>Cnidaria</taxon>
        <taxon>Anthozoa</taxon>
        <taxon>Octocorallia</taxon>
        <taxon>Malacalcyonacea</taxon>
        <taxon>Plexauridae</taxon>
        <taxon>Paramuricea</taxon>
    </lineage>
</organism>
<reference evidence="9" key="1">
    <citation type="submission" date="2020-04" db="EMBL/GenBank/DDBJ databases">
        <authorList>
            <person name="Alioto T."/>
            <person name="Alioto T."/>
            <person name="Gomez Garrido J."/>
        </authorList>
    </citation>
    <scope>NUCLEOTIDE SEQUENCE</scope>
    <source>
        <strain evidence="9">A484AB</strain>
    </source>
</reference>
<dbReference type="Proteomes" id="UP001152795">
    <property type="component" value="Unassembled WGS sequence"/>
</dbReference>
<evidence type="ECO:0000256" key="1">
    <source>
        <dbReference type="ARBA" id="ARBA00005755"/>
    </source>
</evidence>
<dbReference type="SUPFAM" id="SSF53098">
    <property type="entry name" value="Ribonuclease H-like"/>
    <property type="match status" value="1"/>
</dbReference>
<keyword evidence="4" id="KW-0548">Nucleotidyltransferase</keyword>
<dbReference type="Pfam" id="PF03175">
    <property type="entry name" value="DNA_pol_B_2"/>
    <property type="match status" value="1"/>
</dbReference>
<accession>A0A6S7JVI0</accession>
<dbReference type="GO" id="GO:0003887">
    <property type="term" value="F:DNA-directed DNA polymerase activity"/>
    <property type="evidence" value="ECO:0007669"/>
    <property type="project" value="UniProtKB-KW"/>
</dbReference>
<dbReference type="OrthoDB" id="5871067at2759"/>
<dbReference type="InterPro" id="IPR012337">
    <property type="entry name" value="RNaseH-like_sf"/>
</dbReference>
<evidence type="ECO:0000256" key="4">
    <source>
        <dbReference type="ARBA" id="ARBA00022695"/>
    </source>
</evidence>
<evidence type="ECO:0000256" key="2">
    <source>
        <dbReference type="ARBA" id="ARBA00012417"/>
    </source>
</evidence>
<dbReference type="Gene3D" id="3.30.420.10">
    <property type="entry name" value="Ribonuclease H-like superfamily/Ribonuclease H"/>
    <property type="match status" value="1"/>
</dbReference>
<keyword evidence="6" id="KW-0239">DNA-directed DNA polymerase</keyword>
<evidence type="ECO:0000256" key="7">
    <source>
        <dbReference type="ARBA" id="ARBA00023125"/>
    </source>
</evidence>
<keyword evidence="10" id="KW-1185">Reference proteome</keyword>
<evidence type="ECO:0000256" key="8">
    <source>
        <dbReference type="ARBA" id="ARBA00049244"/>
    </source>
</evidence>
<dbReference type="AlphaFoldDB" id="A0A6S7JVI0"/>
<dbReference type="EC" id="2.7.7.7" evidence="2"/>
<dbReference type="GO" id="GO:0006260">
    <property type="term" value="P:DNA replication"/>
    <property type="evidence" value="ECO:0007669"/>
    <property type="project" value="UniProtKB-KW"/>
</dbReference>
<evidence type="ECO:0000313" key="9">
    <source>
        <dbReference type="EMBL" id="CAB4020111.1"/>
    </source>
</evidence>
<sequence>MHPVKEKPARETGLCDDEADEDVHKSGYNELLFFDFECIQENGTHEPNLCVIQNEAGDEWMFQGDNTRNEFCEWLFTKEHEGCIMVAHNFQGYNGYFIQQYLHENGVIPEVIMRGAKILTMYVPMLKIKFIDSLSFIPMRLADFPKTFGLNELAKGYFPHLFNRNENQKYVGPLPPSPYYHPNGMNPAEKETFLKWHQELKENNY</sequence>
<dbReference type="InterPro" id="IPR036397">
    <property type="entry name" value="RNaseH_sf"/>
</dbReference>
<keyword evidence="7" id="KW-0238">DNA-binding</keyword>
<name>A0A6S7JVI0_PARCT</name>
<dbReference type="PANTHER" id="PTHR33568">
    <property type="entry name" value="DNA POLYMERASE"/>
    <property type="match status" value="1"/>
</dbReference>